<comment type="caution">
    <text evidence="2">The sequence shown here is derived from an EMBL/GenBank/DDBJ whole genome shotgun (WGS) entry which is preliminary data.</text>
</comment>
<dbReference type="VEuPathDB" id="MicrosporidiaDB:EDEG_01567"/>
<keyword evidence="1" id="KW-0812">Transmembrane</keyword>
<dbReference type="Proteomes" id="UP000003163">
    <property type="component" value="Unassembled WGS sequence"/>
</dbReference>
<reference evidence="2 3" key="1">
    <citation type="submission" date="2011-08" db="EMBL/GenBank/DDBJ databases">
        <authorList>
            <person name="Liu Z.J."/>
            <person name="Shi F.L."/>
            <person name="Lu J.Q."/>
            <person name="Li M."/>
            <person name="Wang Z.L."/>
        </authorList>
    </citation>
    <scope>NUCLEOTIDE SEQUENCE [LARGE SCALE GENOMIC DNA]</scope>
    <source>
        <strain evidence="2 3">USNM 41457</strain>
    </source>
</reference>
<dbReference type="InParanoid" id="J9D8Q6"/>
<accession>J9D8Q6</accession>
<evidence type="ECO:0000313" key="3">
    <source>
        <dbReference type="Proteomes" id="UP000003163"/>
    </source>
</evidence>
<keyword evidence="1" id="KW-0472">Membrane</keyword>
<keyword evidence="1" id="KW-1133">Transmembrane helix</keyword>
<sequence>MENEKLVFVCLMIFSVALVLLLLVKIMRSLRVKFKFTPKLTRLIEAGEIIRSKRPEYTEKLIILMDEILIGKEKYERNEDNEHFENEIHAYSSVLLETKNYAWFFYISEILKDFALFLTSEECMERSKQSEIFLTSIFNTLYIDYTKKTNSLTYVFMVFFICFYNHLFKIFWKI</sequence>
<dbReference type="EMBL" id="AFBI03000023">
    <property type="protein sequence ID" value="EJW04131.1"/>
    <property type="molecule type" value="Genomic_DNA"/>
</dbReference>
<organism evidence="2 3">
    <name type="scientific">Edhazardia aedis (strain USNM 41457)</name>
    <name type="common">Microsporidian parasite</name>
    <dbReference type="NCBI Taxonomy" id="1003232"/>
    <lineage>
        <taxon>Eukaryota</taxon>
        <taxon>Fungi</taxon>
        <taxon>Fungi incertae sedis</taxon>
        <taxon>Microsporidia</taxon>
        <taxon>Edhazardia</taxon>
    </lineage>
</organism>
<dbReference type="AlphaFoldDB" id="J9D8Q6"/>
<proteinExistence type="predicted"/>
<feature type="transmembrane region" description="Helical" evidence="1">
    <location>
        <begin position="6"/>
        <end position="24"/>
    </location>
</feature>
<dbReference type="HOGENOM" id="CLU_1540017_0_0_1"/>
<feature type="transmembrane region" description="Helical" evidence="1">
    <location>
        <begin position="152"/>
        <end position="172"/>
    </location>
</feature>
<name>J9D8Q6_EDHAE</name>
<reference evidence="3" key="2">
    <citation type="submission" date="2015-07" db="EMBL/GenBank/DDBJ databases">
        <title>Contrasting host-pathogen interactions and genome evolution in two generalist and specialist microsporidian pathogens of mosquitoes.</title>
        <authorList>
            <consortium name="The Broad Institute Genomics Platform"/>
            <consortium name="The Broad Institute Genome Sequencing Center for Infectious Disease"/>
            <person name="Cuomo C.A."/>
            <person name="Sanscrainte N.D."/>
            <person name="Goldberg J.M."/>
            <person name="Heiman D."/>
            <person name="Young S."/>
            <person name="Zeng Q."/>
            <person name="Becnel J.J."/>
            <person name="Birren B.W."/>
        </authorList>
    </citation>
    <scope>NUCLEOTIDE SEQUENCE [LARGE SCALE GENOMIC DNA]</scope>
    <source>
        <strain evidence="3">USNM 41457</strain>
    </source>
</reference>
<evidence type="ECO:0000256" key="1">
    <source>
        <dbReference type="SAM" id="Phobius"/>
    </source>
</evidence>
<evidence type="ECO:0000313" key="2">
    <source>
        <dbReference type="EMBL" id="EJW04131.1"/>
    </source>
</evidence>
<protein>
    <submittedName>
        <fullName evidence="2">Uncharacterized protein</fullName>
    </submittedName>
</protein>
<gene>
    <name evidence="2" type="ORF">EDEG_01567</name>
</gene>
<keyword evidence="3" id="KW-1185">Reference proteome</keyword>